<feature type="region of interest" description="Disordered" evidence="1">
    <location>
        <begin position="1"/>
        <end position="31"/>
    </location>
</feature>
<proteinExistence type="predicted"/>
<name>A0A834HRZ7_RHYFE</name>
<dbReference type="AlphaFoldDB" id="A0A834HRZ7"/>
<sequence length="60" mass="6643">FQPLDVDDDLGRRSIVPASSQIRPTDPSRAIFDCHPRRDELRIPSESADVSRGYCPGAGF</sequence>
<keyword evidence="3" id="KW-1185">Reference proteome</keyword>
<evidence type="ECO:0000313" key="3">
    <source>
        <dbReference type="Proteomes" id="UP000625711"/>
    </source>
</evidence>
<reference evidence="2" key="1">
    <citation type="submission" date="2020-08" db="EMBL/GenBank/DDBJ databases">
        <title>Genome sequencing and assembly of the red palm weevil Rhynchophorus ferrugineus.</title>
        <authorList>
            <person name="Dias G.B."/>
            <person name="Bergman C.M."/>
            <person name="Manee M."/>
        </authorList>
    </citation>
    <scope>NUCLEOTIDE SEQUENCE</scope>
    <source>
        <strain evidence="2">AA-2017</strain>
        <tissue evidence="2">Whole larva</tissue>
    </source>
</reference>
<accession>A0A834HRZ7</accession>
<evidence type="ECO:0000256" key="1">
    <source>
        <dbReference type="SAM" id="MobiDB-lite"/>
    </source>
</evidence>
<comment type="caution">
    <text evidence="2">The sequence shown here is derived from an EMBL/GenBank/DDBJ whole genome shotgun (WGS) entry which is preliminary data.</text>
</comment>
<organism evidence="2 3">
    <name type="scientific">Rhynchophorus ferrugineus</name>
    <name type="common">Red palm weevil</name>
    <name type="synonym">Curculio ferrugineus</name>
    <dbReference type="NCBI Taxonomy" id="354439"/>
    <lineage>
        <taxon>Eukaryota</taxon>
        <taxon>Metazoa</taxon>
        <taxon>Ecdysozoa</taxon>
        <taxon>Arthropoda</taxon>
        <taxon>Hexapoda</taxon>
        <taxon>Insecta</taxon>
        <taxon>Pterygota</taxon>
        <taxon>Neoptera</taxon>
        <taxon>Endopterygota</taxon>
        <taxon>Coleoptera</taxon>
        <taxon>Polyphaga</taxon>
        <taxon>Cucujiformia</taxon>
        <taxon>Curculionidae</taxon>
        <taxon>Dryophthorinae</taxon>
        <taxon>Rhynchophorus</taxon>
    </lineage>
</organism>
<dbReference type="Proteomes" id="UP000625711">
    <property type="component" value="Unassembled WGS sequence"/>
</dbReference>
<dbReference type="EMBL" id="JAACXV010021234">
    <property type="protein sequence ID" value="KAF7263485.1"/>
    <property type="molecule type" value="Genomic_DNA"/>
</dbReference>
<feature type="non-terminal residue" evidence="2">
    <location>
        <position position="1"/>
    </location>
</feature>
<evidence type="ECO:0000313" key="2">
    <source>
        <dbReference type="EMBL" id="KAF7263485.1"/>
    </source>
</evidence>
<gene>
    <name evidence="2" type="ORF">GWI33_002222</name>
</gene>
<protein>
    <submittedName>
        <fullName evidence="2">Uncharacterized protein</fullName>
    </submittedName>
</protein>